<dbReference type="KEGG" id="msx:AU14_15495"/>
<evidence type="ECO:0000313" key="1">
    <source>
        <dbReference type="EMBL" id="AHI29473.1"/>
    </source>
</evidence>
<dbReference type="Proteomes" id="UP000061489">
    <property type="component" value="Chromosome"/>
</dbReference>
<dbReference type="STRING" id="1420916.AU14_15495"/>
<dbReference type="SUPFAM" id="SSF50129">
    <property type="entry name" value="GroES-like"/>
    <property type="match status" value="1"/>
</dbReference>
<sequence>MAEFQVLRNHFSKHRLITSPATEDMPSPGDGEIVVKIDRFSFTANNITYAAAGDQLGYWQFFPPSEDPDDEWGIIPVWGFAEVVASNVEEVPVGDRLFGYFPTASYLAITPAGITDQRLLDGAPHRAKLPIAYNSYTRVGAEPGYDRASDDERMLLWPLYITSYCLWDQLQVNDWYGASQVVLLSASSKTSIGLAYALQADDSAPPVLALTSEHNLELVRDLGLYDQSLSYPALTEIDATKPTVVVDMSGSGEILGQLHQHLGENMVHCINVGLTHWNETQPGAGVNRDRSEFFFAPSHIQKRMKDWGPDEFTRKTSAFIRNTAVQSRQWLTLRKVSGLHDLAKVYPEVCEGRVPADEGLIFEL</sequence>
<dbReference type="InterPro" id="IPR011032">
    <property type="entry name" value="GroES-like_sf"/>
</dbReference>
<dbReference type="AlphaFoldDB" id="W5YSP0"/>
<keyword evidence="2" id="KW-1185">Reference proteome</keyword>
<dbReference type="Gene3D" id="3.90.180.10">
    <property type="entry name" value="Medium-chain alcohol dehydrogenases, catalytic domain"/>
    <property type="match status" value="1"/>
</dbReference>
<gene>
    <name evidence="1" type="ORF">AU14_15495</name>
</gene>
<organism evidence="1 2">
    <name type="scientific">Marinobacter similis</name>
    <dbReference type="NCBI Taxonomy" id="1420916"/>
    <lineage>
        <taxon>Bacteria</taxon>
        <taxon>Pseudomonadati</taxon>
        <taxon>Pseudomonadota</taxon>
        <taxon>Gammaproteobacteria</taxon>
        <taxon>Pseudomonadales</taxon>
        <taxon>Marinobacteraceae</taxon>
        <taxon>Marinobacter</taxon>
    </lineage>
</organism>
<evidence type="ECO:0008006" key="3">
    <source>
        <dbReference type="Google" id="ProtNLM"/>
    </source>
</evidence>
<reference evidence="1 2" key="1">
    <citation type="journal article" date="2014" name="Genome Announc.">
        <title>Draft Genome Sequences of Marinobacter similis A3d10T and Marinobacter salarius R9SW1T.</title>
        <authorList>
            <person name="Ivanova E.P."/>
            <person name="Ng H.J."/>
            <person name="Webb H.K."/>
            <person name="Feng G."/>
            <person name="Oshima K."/>
            <person name="Hattori M."/>
            <person name="Ohkuma M."/>
            <person name="Sergeev A.F."/>
            <person name="Mikhailov V.V."/>
            <person name="Crawford R.J."/>
            <person name="Sawabe T."/>
        </authorList>
    </citation>
    <scope>NUCLEOTIDE SEQUENCE [LARGE SCALE GENOMIC DNA]</scope>
    <source>
        <strain evidence="1 2">A3d10</strain>
    </source>
</reference>
<name>W5YSP0_9GAMM</name>
<dbReference type="HOGENOM" id="CLU_037224_1_0_6"/>
<dbReference type="InterPro" id="IPR021276">
    <property type="entry name" value="DUF2855"/>
</dbReference>
<dbReference type="EMBL" id="CP007151">
    <property type="protein sequence ID" value="AHI29473.1"/>
    <property type="molecule type" value="Genomic_DNA"/>
</dbReference>
<dbReference type="OrthoDB" id="8953110at2"/>
<proteinExistence type="predicted"/>
<protein>
    <recommendedName>
        <fullName evidence="3">DUF2855 domain-containing protein</fullName>
    </recommendedName>
</protein>
<evidence type="ECO:0000313" key="2">
    <source>
        <dbReference type="Proteomes" id="UP000061489"/>
    </source>
</evidence>
<accession>W5YSP0</accession>
<dbReference type="RefSeq" id="WP_041342074.1">
    <property type="nucleotide sequence ID" value="NZ_CP007151.1"/>
</dbReference>
<dbReference type="Pfam" id="PF11017">
    <property type="entry name" value="DUF2855"/>
    <property type="match status" value="1"/>
</dbReference>